<protein>
    <submittedName>
        <fullName evidence="1">(northern house mosquito) hypothetical protein</fullName>
    </submittedName>
</protein>
<dbReference type="EMBL" id="HBUE01080428">
    <property type="protein sequence ID" value="CAG6477290.1"/>
    <property type="molecule type" value="Transcribed_RNA"/>
</dbReference>
<name>A0A8D8BLP0_CULPI</name>
<organism evidence="1">
    <name type="scientific">Culex pipiens</name>
    <name type="common">House mosquito</name>
    <dbReference type="NCBI Taxonomy" id="7175"/>
    <lineage>
        <taxon>Eukaryota</taxon>
        <taxon>Metazoa</taxon>
        <taxon>Ecdysozoa</taxon>
        <taxon>Arthropoda</taxon>
        <taxon>Hexapoda</taxon>
        <taxon>Insecta</taxon>
        <taxon>Pterygota</taxon>
        <taxon>Neoptera</taxon>
        <taxon>Endopterygota</taxon>
        <taxon>Diptera</taxon>
        <taxon>Nematocera</taxon>
        <taxon>Culicoidea</taxon>
        <taxon>Culicidae</taxon>
        <taxon>Culicinae</taxon>
        <taxon>Culicini</taxon>
        <taxon>Culex</taxon>
        <taxon>Culex</taxon>
    </lineage>
</organism>
<dbReference type="AlphaFoldDB" id="A0A8D8BLP0"/>
<proteinExistence type="predicted"/>
<accession>A0A8D8BLP0</accession>
<evidence type="ECO:0000313" key="1">
    <source>
        <dbReference type="EMBL" id="CAG6477290.1"/>
    </source>
</evidence>
<reference evidence="1" key="1">
    <citation type="submission" date="2021-05" db="EMBL/GenBank/DDBJ databases">
        <authorList>
            <person name="Alioto T."/>
            <person name="Alioto T."/>
            <person name="Gomez Garrido J."/>
        </authorList>
    </citation>
    <scope>NUCLEOTIDE SEQUENCE</scope>
</reference>
<sequence>MTTNLRIRLAEVVEVTVSSNELVELEKMSFEHVLIIRNPMNSTNTRKNSRKSKKYYRTVNKNFKTKNHHFKHAIPRLFRQCRVRVTNGPCNAASPLLIF</sequence>